<evidence type="ECO:0000256" key="2">
    <source>
        <dbReference type="ARBA" id="ARBA00023015"/>
    </source>
</evidence>
<dbReference type="InterPro" id="IPR036390">
    <property type="entry name" value="WH_DNA-bd_sf"/>
</dbReference>
<evidence type="ECO:0000256" key="1">
    <source>
        <dbReference type="ARBA" id="ARBA00011046"/>
    </source>
</evidence>
<evidence type="ECO:0000256" key="4">
    <source>
        <dbReference type="ARBA" id="ARBA00023163"/>
    </source>
</evidence>
<dbReference type="AlphaFoldDB" id="A0A5P2GCX9"/>
<keyword evidence="4" id="KW-0804">Transcription</keyword>
<gene>
    <name evidence="5" type="ORF">E0W69_012455</name>
</gene>
<dbReference type="Pfam" id="PF03965">
    <property type="entry name" value="Penicillinase_R"/>
    <property type="match status" value="1"/>
</dbReference>
<dbReference type="Gene3D" id="1.10.4040.10">
    <property type="entry name" value="Penicillinase repressor domain"/>
    <property type="match status" value="1"/>
</dbReference>
<comment type="similarity">
    <text evidence="1">Belongs to the BlaI transcriptional regulatory family.</text>
</comment>
<dbReference type="SUPFAM" id="SSF46785">
    <property type="entry name" value="Winged helix' DNA-binding domain"/>
    <property type="match status" value="1"/>
</dbReference>
<dbReference type="InterPro" id="IPR036388">
    <property type="entry name" value="WH-like_DNA-bd_sf"/>
</dbReference>
<dbReference type="Proteomes" id="UP000292424">
    <property type="component" value="Chromosome"/>
</dbReference>
<dbReference type="KEGG" id="arac:E0W69_012455"/>
<dbReference type="InterPro" id="IPR005650">
    <property type="entry name" value="BlaI_family"/>
</dbReference>
<sequence length="125" mass="14628">MIELSKTEEQLMELIWKMEPVFMKEILEALPEPKPAPSTIATLLKRMQEKEFISFETFGNSRQYKSLVAKDKYFSTRVNGMIKDFFNNSALKFASFFTTNSKLSNSELAELRNMIDQQLKEQKDE</sequence>
<evidence type="ECO:0000313" key="5">
    <source>
        <dbReference type="EMBL" id="QES89441.1"/>
    </source>
</evidence>
<evidence type="ECO:0000256" key="3">
    <source>
        <dbReference type="ARBA" id="ARBA00023125"/>
    </source>
</evidence>
<proteinExistence type="inferred from homology"/>
<dbReference type="PIRSF" id="PIRSF019455">
    <property type="entry name" value="CopR_AtkY"/>
    <property type="match status" value="1"/>
</dbReference>
<dbReference type="OrthoDB" id="1098508at2"/>
<evidence type="ECO:0000313" key="6">
    <source>
        <dbReference type="Proteomes" id="UP000292424"/>
    </source>
</evidence>
<protein>
    <submittedName>
        <fullName evidence="5">BlaI/MecI/CopY family transcriptional regulator</fullName>
    </submittedName>
</protein>
<reference evidence="5 6" key="1">
    <citation type="submission" date="2019-09" db="EMBL/GenBank/DDBJ databases">
        <title>Complete genome sequence of Arachidicoccus sp. B3-10 isolated from apple orchard soil.</title>
        <authorList>
            <person name="Kim H.S."/>
            <person name="Han K.-I."/>
            <person name="Suh M.K."/>
            <person name="Lee K.C."/>
            <person name="Eom M.K."/>
            <person name="Kim J.-S."/>
            <person name="Kang S.W."/>
            <person name="Sin Y."/>
            <person name="Lee J.-S."/>
        </authorList>
    </citation>
    <scope>NUCLEOTIDE SEQUENCE [LARGE SCALE GENOMIC DNA]</scope>
    <source>
        <strain evidence="5 6">B3-10</strain>
    </source>
</reference>
<dbReference type="RefSeq" id="WP_131330386.1">
    <property type="nucleotide sequence ID" value="NZ_CP044016.1"/>
</dbReference>
<keyword evidence="6" id="KW-1185">Reference proteome</keyword>
<dbReference type="GO" id="GO:0003677">
    <property type="term" value="F:DNA binding"/>
    <property type="evidence" value="ECO:0007669"/>
    <property type="project" value="UniProtKB-KW"/>
</dbReference>
<organism evidence="5 6">
    <name type="scientific">Rhizosphaericola mali</name>
    <dbReference type="NCBI Taxonomy" id="2545455"/>
    <lineage>
        <taxon>Bacteria</taxon>
        <taxon>Pseudomonadati</taxon>
        <taxon>Bacteroidota</taxon>
        <taxon>Chitinophagia</taxon>
        <taxon>Chitinophagales</taxon>
        <taxon>Chitinophagaceae</taxon>
        <taxon>Rhizosphaericola</taxon>
    </lineage>
</organism>
<dbReference type="EMBL" id="CP044016">
    <property type="protein sequence ID" value="QES89441.1"/>
    <property type="molecule type" value="Genomic_DNA"/>
</dbReference>
<accession>A0A5P2GCX9</accession>
<dbReference type="Gene3D" id="1.10.10.10">
    <property type="entry name" value="Winged helix-like DNA-binding domain superfamily/Winged helix DNA-binding domain"/>
    <property type="match status" value="1"/>
</dbReference>
<name>A0A5P2GCX9_9BACT</name>
<dbReference type="GO" id="GO:0045892">
    <property type="term" value="P:negative regulation of DNA-templated transcription"/>
    <property type="evidence" value="ECO:0007669"/>
    <property type="project" value="InterPro"/>
</dbReference>
<keyword evidence="2" id="KW-0805">Transcription regulation</keyword>
<keyword evidence="3" id="KW-0238">DNA-binding</keyword>